<dbReference type="Proteomes" id="UP000276603">
    <property type="component" value="Unassembled WGS sequence"/>
</dbReference>
<name>A0A3B0C2P3_9FLAO</name>
<dbReference type="OrthoDB" id="1143568at2"/>
<comment type="caution">
    <text evidence="1">The sequence shown here is derived from an EMBL/GenBank/DDBJ whole genome shotgun (WGS) entry which is preliminary data.</text>
</comment>
<dbReference type="EMBL" id="RBCJ01000003">
    <property type="protein sequence ID" value="RKN79732.1"/>
    <property type="molecule type" value="Genomic_DNA"/>
</dbReference>
<dbReference type="GO" id="GO:0032259">
    <property type="term" value="P:methylation"/>
    <property type="evidence" value="ECO:0007669"/>
    <property type="project" value="UniProtKB-KW"/>
</dbReference>
<dbReference type="Gene3D" id="3.40.50.150">
    <property type="entry name" value="Vaccinia Virus protein VP39"/>
    <property type="match status" value="1"/>
</dbReference>
<dbReference type="Pfam" id="PF13489">
    <property type="entry name" value="Methyltransf_23"/>
    <property type="match status" value="1"/>
</dbReference>
<keyword evidence="1" id="KW-0489">Methyltransferase</keyword>
<reference evidence="1 2" key="1">
    <citation type="submission" date="2018-10" db="EMBL/GenBank/DDBJ databases">
        <title>Ulvibacterium marinum gen. nov., sp. nov., a novel marine bacterium of the family Flavobacteriaceae, isolated from a culture of the green alga Ulva prolifera.</title>
        <authorList>
            <person name="Zhang Z."/>
        </authorList>
    </citation>
    <scope>NUCLEOTIDE SEQUENCE [LARGE SCALE GENOMIC DNA]</scope>
    <source>
        <strain evidence="1 2">CCMM003</strain>
    </source>
</reference>
<evidence type="ECO:0000313" key="2">
    <source>
        <dbReference type="Proteomes" id="UP000276603"/>
    </source>
</evidence>
<accession>A0A3B0C2P3</accession>
<keyword evidence="2" id="KW-1185">Reference proteome</keyword>
<dbReference type="GO" id="GO:0008168">
    <property type="term" value="F:methyltransferase activity"/>
    <property type="evidence" value="ECO:0007669"/>
    <property type="project" value="UniProtKB-KW"/>
</dbReference>
<gene>
    <name evidence="1" type="ORF">D7Z94_15725</name>
</gene>
<sequence>MEDIFGKTLLDFQIGRYTEDIVTYSSLNIKDTLPLPYLFRDHDSMPVLEQKALDLCYGEVLDIGCGAGSHSLYLQQKGFKVTALDRSQGAIETCRFRGIEQTVCSNILDHTKKYDTLLLLMNGIGIIGKLQNLDRYFTHLKSLLKPNGQILLDSSDIIYMYDEDKDGGIWLPNSSSYYGEVQFTLEYKGEKGLPFYWLYLGFNTLKRASAIHGMACELVSNGEHYDYLAKLNVF</sequence>
<keyword evidence="1" id="KW-0808">Transferase</keyword>
<organism evidence="1 2">
    <name type="scientific">Ulvibacterium marinum</name>
    <dbReference type="NCBI Taxonomy" id="2419782"/>
    <lineage>
        <taxon>Bacteria</taxon>
        <taxon>Pseudomonadati</taxon>
        <taxon>Bacteroidota</taxon>
        <taxon>Flavobacteriia</taxon>
        <taxon>Flavobacteriales</taxon>
        <taxon>Flavobacteriaceae</taxon>
        <taxon>Ulvibacterium</taxon>
    </lineage>
</organism>
<proteinExistence type="predicted"/>
<dbReference type="RefSeq" id="WP_120712540.1">
    <property type="nucleotide sequence ID" value="NZ_RBCJ01000003.1"/>
</dbReference>
<protein>
    <submittedName>
        <fullName evidence="1">Class I SAM-dependent methyltransferase</fullName>
    </submittedName>
</protein>
<dbReference type="InterPro" id="IPR029063">
    <property type="entry name" value="SAM-dependent_MTases_sf"/>
</dbReference>
<dbReference type="AlphaFoldDB" id="A0A3B0C2P3"/>
<evidence type="ECO:0000313" key="1">
    <source>
        <dbReference type="EMBL" id="RKN79732.1"/>
    </source>
</evidence>
<dbReference type="CDD" id="cd02440">
    <property type="entry name" value="AdoMet_MTases"/>
    <property type="match status" value="1"/>
</dbReference>
<dbReference type="SUPFAM" id="SSF53335">
    <property type="entry name" value="S-adenosyl-L-methionine-dependent methyltransferases"/>
    <property type="match status" value="1"/>
</dbReference>